<keyword evidence="6" id="KW-0040">ANK repeat</keyword>
<keyword evidence="3" id="KW-0963">Cytoplasm</keyword>
<dbReference type="GO" id="GO:0016020">
    <property type="term" value="C:membrane"/>
    <property type="evidence" value="ECO:0007669"/>
    <property type="project" value="UniProtKB-SubCell"/>
</dbReference>
<dbReference type="EMBL" id="KV891503">
    <property type="protein sequence ID" value="OON23696.1"/>
    <property type="molecule type" value="Genomic_DNA"/>
</dbReference>
<feature type="region of interest" description="Disordered" evidence="8">
    <location>
        <begin position="928"/>
        <end position="958"/>
    </location>
</feature>
<name>A0A1S8XAL5_OPIVI</name>
<feature type="region of interest" description="Disordered" evidence="8">
    <location>
        <begin position="820"/>
        <end position="903"/>
    </location>
</feature>
<dbReference type="FunFam" id="2.60.220.30:FF:000009">
    <property type="entry name" value="Ankyrin 2, isoform G"/>
    <property type="match status" value="1"/>
</dbReference>
<evidence type="ECO:0000256" key="4">
    <source>
        <dbReference type="ARBA" id="ARBA00022553"/>
    </source>
</evidence>
<feature type="domain" description="ZU5" evidence="10">
    <location>
        <begin position="30"/>
        <end position="160"/>
    </location>
</feature>
<dbReference type="PROSITE" id="PS51145">
    <property type="entry name" value="ZU5"/>
    <property type="match status" value="2"/>
</dbReference>
<dbReference type="InterPro" id="IPR000488">
    <property type="entry name" value="Death_dom"/>
</dbReference>
<dbReference type="SMART" id="SM00005">
    <property type="entry name" value="DEATH"/>
    <property type="match status" value="1"/>
</dbReference>
<dbReference type="InterPro" id="IPR051165">
    <property type="entry name" value="Multifunctional_ANK_Repeat"/>
</dbReference>
<feature type="region of interest" description="Disordered" evidence="8">
    <location>
        <begin position="1222"/>
        <end position="1251"/>
    </location>
</feature>
<feature type="compositionally biased region" description="Low complexity" evidence="8">
    <location>
        <begin position="1228"/>
        <end position="1248"/>
    </location>
</feature>
<dbReference type="Gene3D" id="2.60.40.2660">
    <property type="match status" value="1"/>
</dbReference>
<dbReference type="PROSITE" id="PS50017">
    <property type="entry name" value="DEATH_DOMAIN"/>
    <property type="match status" value="1"/>
</dbReference>
<gene>
    <name evidence="11" type="ORF">X801_00381</name>
</gene>
<evidence type="ECO:0000259" key="9">
    <source>
        <dbReference type="PROSITE" id="PS50017"/>
    </source>
</evidence>
<evidence type="ECO:0000256" key="5">
    <source>
        <dbReference type="ARBA" id="ARBA00022737"/>
    </source>
</evidence>
<reference evidence="11 12" key="1">
    <citation type="submission" date="2015-03" db="EMBL/GenBank/DDBJ databases">
        <title>Draft genome of the nematode, Opisthorchis viverrini.</title>
        <authorList>
            <person name="Mitreva M."/>
        </authorList>
    </citation>
    <scope>NUCLEOTIDE SEQUENCE [LARGE SCALE GENOMIC DNA]</scope>
    <source>
        <strain evidence="11">Khon Kaen</strain>
    </source>
</reference>
<feature type="domain" description="ZU5" evidence="10">
    <location>
        <begin position="187"/>
        <end position="298"/>
    </location>
</feature>
<evidence type="ECO:0000313" key="12">
    <source>
        <dbReference type="Proteomes" id="UP000243686"/>
    </source>
</evidence>
<sequence length="1300" mass="140518">MFGETIQSGGDWELEVDNVNIVRKPISTGFLVSFIVDARGGMLQAQRCSDLRFLIPPNAVNGPIRIVCRLLHPERVGSPPPINDGDGFACRVLEMGPVGVRFSAPIVLEIPHYAFLTEKNREVIVLRSDNGETWKEHPLDANDQAVQDTVNGYFDYVDSADELRKRSVHRILTYDLPQYFALITRVRQELILIGPEGGTLTSNVISEVQVVFPPGALQKKIRVGLQVHCIDQELVSRLLGARVLVSPIVTIEPRRRKFHKPITLKMPLPKSSTATGAGGLAAHSSVDSPSLRLLCSISGGTSPTVWEDITGSSPLSASKNTVSFTTTVSARLWLVDCPNTTEVVELASRVYHESLSVPYIGRFIVYGRRHHPEEAQIRCLCLTDDPIAKTLEQQEGFHLLATGPQVEVLDDHPHWIETAGNLVPVAKSEEQLQLNVRAFHENRLNMLVRVKDLTQPAVGKLAFTLHPRAVLQSLGIPQKRITVLEAHVPDGLSSSISGAVLKTTDIDEVTELSMSQHPDGLVNGFGVPSHKGDFSEVIGRLELDLSNVANSVGSDWPRLATVLGLSAEEQKMISSSYRTDSECAYAALIIWQDRAGIESTSGNKLAQFLHQIGRSDVVQACMSNVSPVTSPDERRIALRVLDSTEPSSVAPAVSGPFSETSGLGTSLDGVSSHIVGYDVTRPYISGQGETGADNNEMEVITPVYVERRRPEVASTTVPSRPVLGSAQHADALQEVREVFVEHEVPSTPTLSSTVEQPSIDESAIVPEYVERRIPVPSRPSVQSASPTSAPGIFGEIPESDLVEMEDALIEPVYTVPCGLNEATWGPSPFAEPERRRSDDGDKMFVSSLVEPEGLRESTWGRVQSTDHSSEDEGSAGRRLPKSPTTDLTQPPTEVVSHESDQPIASIAIPSQVPEVESGATVVVEETPVVSSLTEPLGEREATWGKPDGATENEQDQDAPCMGGEIIQPVYIEPCGLNESTWGPSPFPEHEESGSTIVGEKPLVSSPTEAVGLRQTTSGKADHPDFITSPDAATAAADIETFEDTYENVLSEILSNRSLVQQPVSLTPIPEVSEYSLLSSSLASAHPGGSWDSADFSPSASSDGRALASRRLLHQLLQQLRSSETTNPEEDISVQGSESDRVQKRSSFASSPSETGMMDPTGGSGHLRPASSHSSLLNFLRLEASCEGSRGDLSEEERQLAFGQNETSLRDLIAGLQALHKQHLDDETSSAPLESGESSLGSQLASSSGDMERRVGAVNREMLKASEASPSVSTSPKHLLEHFASSFLKIACFDGFVCFSQ</sequence>
<feature type="compositionally biased region" description="Basic and acidic residues" evidence="8">
    <location>
        <begin position="831"/>
        <end position="842"/>
    </location>
</feature>
<dbReference type="Proteomes" id="UP000243686">
    <property type="component" value="Unassembled WGS sequence"/>
</dbReference>
<dbReference type="SMART" id="SM00218">
    <property type="entry name" value="ZU5"/>
    <property type="match status" value="1"/>
</dbReference>
<feature type="compositionally biased region" description="Polar residues" evidence="8">
    <location>
        <begin position="882"/>
        <end position="891"/>
    </location>
</feature>
<keyword evidence="12" id="KW-1185">Reference proteome</keyword>
<dbReference type="Pfam" id="PF00531">
    <property type="entry name" value="Death"/>
    <property type="match status" value="1"/>
</dbReference>
<dbReference type="GO" id="GO:0007165">
    <property type="term" value="P:signal transduction"/>
    <property type="evidence" value="ECO:0007669"/>
    <property type="project" value="InterPro"/>
</dbReference>
<organism evidence="11 12">
    <name type="scientific">Opisthorchis viverrini</name>
    <name type="common">Southeast Asian liver fluke</name>
    <dbReference type="NCBI Taxonomy" id="6198"/>
    <lineage>
        <taxon>Eukaryota</taxon>
        <taxon>Metazoa</taxon>
        <taxon>Spiralia</taxon>
        <taxon>Lophotrochozoa</taxon>
        <taxon>Platyhelminthes</taxon>
        <taxon>Trematoda</taxon>
        <taxon>Digenea</taxon>
        <taxon>Opisthorchiida</taxon>
        <taxon>Opisthorchiata</taxon>
        <taxon>Opisthorchiidae</taxon>
        <taxon>Opisthorchis</taxon>
    </lineage>
</organism>
<feature type="compositionally biased region" description="Polar residues" evidence="8">
    <location>
        <begin position="1144"/>
        <end position="1153"/>
    </location>
</feature>
<feature type="domain" description="Death" evidence="9">
    <location>
        <begin position="541"/>
        <end position="625"/>
    </location>
</feature>
<protein>
    <submittedName>
        <fullName evidence="11">ZU5 domain protein</fullName>
    </submittedName>
</protein>
<keyword evidence="5" id="KW-0677">Repeat</keyword>
<evidence type="ECO:0000256" key="8">
    <source>
        <dbReference type="SAM" id="MobiDB-lite"/>
    </source>
</evidence>
<dbReference type="InterPro" id="IPR040745">
    <property type="entry name" value="Ankyrin_UPA"/>
</dbReference>
<dbReference type="PANTHER" id="PTHR24123:SF141">
    <property type="entry name" value="ANKYRIN 2, ISOFORM U"/>
    <property type="match status" value="1"/>
</dbReference>
<dbReference type="PANTHER" id="PTHR24123">
    <property type="entry name" value="ANKYRIN REPEAT-CONTAINING"/>
    <property type="match status" value="1"/>
</dbReference>
<dbReference type="InterPro" id="IPR000906">
    <property type="entry name" value="ZU5_dom"/>
</dbReference>
<comment type="subcellular location">
    <subcellularLocation>
        <location evidence="2">Cytoplasm</location>
    </subcellularLocation>
    <subcellularLocation>
        <location evidence="1">Membrane</location>
    </subcellularLocation>
</comment>
<dbReference type="CDD" id="cd08317">
    <property type="entry name" value="Death_ank"/>
    <property type="match status" value="1"/>
</dbReference>
<dbReference type="Pfam" id="PF17809">
    <property type="entry name" value="UPA_2"/>
    <property type="match status" value="1"/>
</dbReference>
<evidence type="ECO:0000256" key="2">
    <source>
        <dbReference type="ARBA" id="ARBA00004496"/>
    </source>
</evidence>
<dbReference type="Gene3D" id="1.10.533.10">
    <property type="entry name" value="Death Domain, Fas"/>
    <property type="match status" value="1"/>
</dbReference>
<dbReference type="InterPro" id="IPR011029">
    <property type="entry name" value="DEATH-like_dom_sf"/>
</dbReference>
<evidence type="ECO:0000259" key="10">
    <source>
        <dbReference type="PROSITE" id="PS51145"/>
    </source>
</evidence>
<evidence type="ECO:0000256" key="6">
    <source>
        <dbReference type="ARBA" id="ARBA00023043"/>
    </source>
</evidence>
<dbReference type="GO" id="GO:0005737">
    <property type="term" value="C:cytoplasm"/>
    <property type="evidence" value="ECO:0007669"/>
    <property type="project" value="UniProtKB-SubCell"/>
</dbReference>
<keyword evidence="7" id="KW-0472">Membrane</keyword>
<feature type="region of interest" description="Disordered" evidence="8">
    <location>
        <begin position="1118"/>
        <end position="1170"/>
    </location>
</feature>
<evidence type="ECO:0000313" key="11">
    <source>
        <dbReference type="EMBL" id="OON23696.1"/>
    </source>
</evidence>
<evidence type="ECO:0000256" key="1">
    <source>
        <dbReference type="ARBA" id="ARBA00004370"/>
    </source>
</evidence>
<evidence type="ECO:0000256" key="7">
    <source>
        <dbReference type="ARBA" id="ARBA00023136"/>
    </source>
</evidence>
<evidence type="ECO:0000256" key="3">
    <source>
        <dbReference type="ARBA" id="ARBA00022490"/>
    </source>
</evidence>
<accession>A0A1S8XAL5</accession>
<keyword evidence="4" id="KW-0597">Phosphoprotein</keyword>
<dbReference type="Gene3D" id="2.60.220.30">
    <property type="match status" value="2"/>
</dbReference>
<dbReference type="Pfam" id="PF00791">
    <property type="entry name" value="ZU5"/>
    <property type="match status" value="2"/>
</dbReference>
<proteinExistence type="predicted"/>
<dbReference type="SUPFAM" id="SSF47986">
    <property type="entry name" value="DEATH domain"/>
    <property type="match status" value="1"/>
</dbReference>